<feature type="transmembrane region" description="Helical" evidence="1">
    <location>
        <begin position="6"/>
        <end position="27"/>
    </location>
</feature>
<evidence type="ECO:0000313" key="2">
    <source>
        <dbReference type="EMBL" id="KCW49396.1"/>
    </source>
</evidence>
<name>A0A059A6V5_EUCGR</name>
<protein>
    <submittedName>
        <fullName evidence="2">Uncharacterized protein</fullName>
    </submittedName>
</protein>
<evidence type="ECO:0000256" key="1">
    <source>
        <dbReference type="SAM" id="Phobius"/>
    </source>
</evidence>
<dbReference type="AlphaFoldDB" id="A0A059A6V5"/>
<dbReference type="InParanoid" id="A0A059A6V5"/>
<proteinExistence type="predicted"/>
<dbReference type="Gramene" id="KCW49396">
    <property type="protein sequence ID" value="KCW49396"/>
    <property type="gene ID" value="EUGRSUZ_K02936"/>
</dbReference>
<accession>A0A059A6V5</accession>
<sequence>MIIVSLTSFSLDNVCHALLYHVLYYCFKILFTCKLNTHGMLCSLGMTTIIVIIYTNIVISIRLLSSTWTSSHSNKHPNI</sequence>
<organism evidence="2">
    <name type="scientific">Eucalyptus grandis</name>
    <name type="common">Flooded gum</name>
    <dbReference type="NCBI Taxonomy" id="71139"/>
    <lineage>
        <taxon>Eukaryota</taxon>
        <taxon>Viridiplantae</taxon>
        <taxon>Streptophyta</taxon>
        <taxon>Embryophyta</taxon>
        <taxon>Tracheophyta</taxon>
        <taxon>Spermatophyta</taxon>
        <taxon>Magnoliopsida</taxon>
        <taxon>eudicotyledons</taxon>
        <taxon>Gunneridae</taxon>
        <taxon>Pentapetalae</taxon>
        <taxon>rosids</taxon>
        <taxon>malvids</taxon>
        <taxon>Myrtales</taxon>
        <taxon>Myrtaceae</taxon>
        <taxon>Myrtoideae</taxon>
        <taxon>Eucalypteae</taxon>
        <taxon>Eucalyptus</taxon>
    </lineage>
</organism>
<keyword evidence="1" id="KW-0812">Transmembrane</keyword>
<dbReference type="EMBL" id="KK198763">
    <property type="protein sequence ID" value="KCW49396.1"/>
    <property type="molecule type" value="Genomic_DNA"/>
</dbReference>
<feature type="transmembrane region" description="Helical" evidence="1">
    <location>
        <begin position="39"/>
        <end position="64"/>
    </location>
</feature>
<keyword evidence="1" id="KW-0472">Membrane</keyword>
<reference evidence="2" key="1">
    <citation type="submission" date="2013-07" db="EMBL/GenBank/DDBJ databases">
        <title>The genome of Eucalyptus grandis.</title>
        <authorList>
            <person name="Schmutz J."/>
            <person name="Hayes R."/>
            <person name="Myburg A."/>
            <person name="Tuskan G."/>
            <person name="Grattapaglia D."/>
            <person name="Rokhsar D.S."/>
        </authorList>
    </citation>
    <scope>NUCLEOTIDE SEQUENCE</scope>
    <source>
        <tissue evidence="2">Leaf extractions</tissue>
    </source>
</reference>
<keyword evidence="1" id="KW-1133">Transmembrane helix</keyword>
<gene>
    <name evidence="2" type="ORF">EUGRSUZ_K02936</name>
</gene>